<keyword evidence="2" id="KW-1185">Reference proteome</keyword>
<gene>
    <name evidence="1" type="ORF">AFUS01_LOCUS14852</name>
</gene>
<sequence>MLPRFKCLPAVWLITKLVKC</sequence>
<protein>
    <submittedName>
        <fullName evidence="1">Uncharacterized protein</fullName>
    </submittedName>
</protein>
<accession>A0A8J2P074</accession>
<dbReference type="AlphaFoldDB" id="A0A8J2P074"/>
<dbReference type="EMBL" id="CAJVCH010128513">
    <property type="protein sequence ID" value="CAG7725914.1"/>
    <property type="molecule type" value="Genomic_DNA"/>
</dbReference>
<reference evidence="1" key="1">
    <citation type="submission" date="2021-06" db="EMBL/GenBank/DDBJ databases">
        <authorList>
            <person name="Hodson N. C."/>
            <person name="Mongue J. A."/>
            <person name="Jaron S. K."/>
        </authorList>
    </citation>
    <scope>NUCLEOTIDE SEQUENCE</scope>
</reference>
<comment type="caution">
    <text evidence="1">The sequence shown here is derived from an EMBL/GenBank/DDBJ whole genome shotgun (WGS) entry which is preliminary data.</text>
</comment>
<evidence type="ECO:0000313" key="2">
    <source>
        <dbReference type="Proteomes" id="UP000708208"/>
    </source>
</evidence>
<feature type="non-terminal residue" evidence="1">
    <location>
        <position position="1"/>
    </location>
</feature>
<proteinExistence type="predicted"/>
<evidence type="ECO:0000313" key="1">
    <source>
        <dbReference type="EMBL" id="CAG7725914.1"/>
    </source>
</evidence>
<organism evidence="1 2">
    <name type="scientific">Allacma fusca</name>
    <dbReference type="NCBI Taxonomy" id="39272"/>
    <lineage>
        <taxon>Eukaryota</taxon>
        <taxon>Metazoa</taxon>
        <taxon>Ecdysozoa</taxon>
        <taxon>Arthropoda</taxon>
        <taxon>Hexapoda</taxon>
        <taxon>Collembola</taxon>
        <taxon>Symphypleona</taxon>
        <taxon>Sminthuridae</taxon>
        <taxon>Allacma</taxon>
    </lineage>
</organism>
<name>A0A8J2P074_9HEXA</name>
<dbReference type="Proteomes" id="UP000708208">
    <property type="component" value="Unassembled WGS sequence"/>
</dbReference>